<dbReference type="InterPro" id="IPR050796">
    <property type="entry name" value="SCF_F-box_component"/>
</dbReference>
<keyword evidence="3" id="KW-1185">Reference proteome</keyword>
<sequence length="423" mass="47499">MEDQQLELSLGFRILDLPDKIIFDVLASLPFQSILRCRCVCKAFRSLLTDPYFAQLYLSRAPTSFVLCQSFNFSACLYCMDLDASCFTASLSSSSCLGRLHDHSSPTASLPRTTVGLPNHHRQQRALDNGDLKKLIQLNHKVELVNSCNGFLCLYSGSPTLPKYFVCNPILGELETLPPPPSPKSGGQYLGYSGFGFCPKAKRYRIVRFVLQSNKMVAEVYTLGKQSWRIIENTASNSNSKPRGPSFDPFVHGALHWITDSSRSSELIYSFDMDSKKFQPVLPPSHLGNDYVKKISWINVGALGSSLSLCYAFEGAVFEVWVMNDYGVRDSWTKRFAIDVSSYCGLRLENYRPIGFMSNGDMWLACNSGSLVSYSPRKRSFKDINMHGIRSKIEAVPHIRSFVSLRDAFRGKGLEFRNIKPGE</sequence>
<feature type="domain" description="F-box" evidence="1">
    <location>
        <begin position="11"/>
        <end position="60"/>
    </location>
</feature>
<organism evidence="2 3">
    <name type="scientific">Morella rubra</name>
    <name type="common">Chinese bayberry</name>
    <dbReference type="NCBI Taxonomy" id="262757"/>
    <lineage>
        <taxon>Eukaryota</taxon>
        <taxon>Viridiplantae</taxon>
        <taxon>Streptophyta</taxon>
        <taxon>Embryophyta</taxon>
        <taxon>Tracheophyta</taxon>
        <taxon>Spermatophyta</taxon>
        <taxon>Magnoliopsida</taxon>
        <taxon>eudicotyledons</taxon>
        <taxon>Gunneridae</taxon>
        <taxon>Pentapetalae</taxon>
        <taxon>rosids</taxon>
        <taxon>fabids</taxon>
        <taxon>Fagales</taxon>
        <taxon>Myricaceae</taxon>
        <taxon>Morella</taxon>
    </lineage>
</organism>
<protein>
    <recommendedName>
        <fullName evidence="1">F-box domain-containing protein</fullName>
    </recommendedName>
</protein>
<dbReference type="InterPro" id="IPR017451">
    <property type="entry name" value="F-box-assoc_interact_dom"/>
</dbReference>
<evidence type="ECO:0000313" key="3">
    <source>
        <dbReference type="Proteomes" id="UP000516437"/>
    </source>
</evidence>
<dbReference type="CDD" id="cd22157">
    <property type="entry name" value="F-box_AtFBW1-like"/>
    <property type="match status" value="1"/>
</dbReference>
<proteinExistence type="predicted"/>
<dbReference type="InterPro" id="IPR036047">
    <property type="entry name" value="F-box-like_dom_sf"/>
</dbReference>
<evidence type="ECO:0000259" key="1">
    <source>
        <dbReference type="PROSITE" id="PS50181"/>
    </source>
</evidence>
<dbReference type="InterPro" id="IPR006527">
    <property type="entry name" value="F-box-assoc_dom_typ1"/>
</dbReference>
<gene>
    <name evidence="2" type="ORF">CJ030_MR7G029154</name>
</gene>
<dbReference type="AlphaFoldDB" id="A0A6A1VA17"/>
<name>A0A6A1VA17_9ROSI</name>
<dbReference type="OrthoDB" id="610337at2759"/>
<accession>A0A6A1VA17</accession>
<dbReference type="PROSITE" id="PS50181">
    <property type="entry name" value="FBOX"/>
    <property type="match status" value="1"/>
</dbReference>
<dbReference type="PANTHER" id="PTHR31672:SF13">
    <property type="entry name" value="F-BOX PROTEIN CPR30-LIKE"/>
    <property type="match status" value="1"/>
</dbReference>
<dbReference type="SUPFAM" id="SSF81383">
    <property type="entry name" value="F-box domain"/>
    <property type="match status" value="1"/>
</dbReference>
<dbReference type="EMBL" id="RXIC02000025">
    <property type="protein sequence ID" value="KAB1208637.1"/>
    <property type="molecule type" value="Genomic_DNA"/>
</dbReference>
<evidence type="ECO:0000313" key="2">
    <source>
        <dbReference type="EMBL" id="KAB1208637.1"/>
    </source>
</evidence>
<dbReference type="SMART" id="SM00256">
    <property type="entry name" value="FBOX"/>
    <property type="match status" value="1"/>
</dbReference>
<dbReference type="Gene3D" id="1.20.1280.50">
    <property type="match status" value="1"/>
</dbReference>
<dbReference type="PANTHER" id="PTHR31672">
    <property type="entry name" value="BNACNNG10540D PROTEIN"/>
    <property type="match status" value="1"/>
</dbReference>
<dbReference type="Pfam" id="PF07734">
    <property type="entry name" value="FBA_1"/>
    <property type="match status" value="1"/>
</dbReference>
<dbReference type="Pfam" id="PF00646">
    <property type="entry name" value="F-box"/>
    <property type="match status" value="1"/>
</dbReference>
<comment type="caution">
    <text evidence="2">The sequence shown here is derived from an EMBL/GenBank/DDBJ whole genome shotgun (WGS) entry which is preliminary data.</text>
</comment>
<dbReference type="NCBIfam" id="TIGR01640">
    <property type="entry name" value="F_box_assoc_1"/>
    <property type="match status" value="1"/>
</dbReference>
<dbReference type="Proteomes" id="UP000516437">
    <property type="component" value="Chromosome 7"/>
</dbReference>
<reference evidence="2 3" key="1">
    <citation type="journal article" date="2019" name="Plant Biotechnol. J.">
        <title>The red bayberry genome and genetic basis of sex determination.</title>
        <authorList>
            <person name="Jia H.M."/>
            <person name="Jia H.J."/>
            <person name="Cai Q.L."/>
            <person name="Wang Y."/>
            <person name="Zhao H.B."/>
            <person name="Yang W.F."/>
            <person name="Wang G.Y."/>
            <person name="Li Y.H."/>
            <person name="Zhan D.L."/>
            <person name="Shen Y.T."/>
            <person name="Niu Q.F."/>
            <person name="Chang L."/>
            <person name="Qiu J."/>
            <person name="Zhao L."/>
            <person name="Xie H.B."/>
            <person name="Fu W.Y."/>
            <person name="Jin J."/>
            <person name="Li X.W."/>
            <person name="Jiao Y."/>
            <person name="Zhou C.C."/>
            <person name="Tu T."/>
            <person name="Chai C.Y."/>
            <person name="Gao J.L."/>
            <person name="Fan L.J."/>
            <person name="van de Weg E."/>
            <person name="Wang J.Y."/>
            <person name="Gao Z.S."/>
        </authorList>
    </citation>
    <scope>NUCLEOTIDE SEQUENCE [LARGE SCALE GENOMIC DNA]</scope>
    <source>
        <tissue evidence="2">Leaves</tissue>
    </source>
</reference>
<dbReference type="InterPro" id="IPR001810">
    <property type="entry name" value="F-box_dom"/>
</dbReference>